<dbReference type="GO" id="GO:0004222">
    <property type="term" value="F:metalloendopeptidase activity"/>
    <property type="evidence" value="ECO:0007669"/>
    <property type="project" value="InterPro"/>
</dbReference>
<sequence length="366" mass="39897">MTGPNDPTDHNGPAGQGPWQPHNGPAGQGPWQPHNGPAGQGPWQPTEPPYSGGPNPLPPPPPRAQLPSDGGGRSEPRGRVEISAATALLSAVPWFFWSFVVVSWLAGIVGFGWGWIIVVLWVLSGAVVFLRPVEDLVARYLFRLRKPTLVEQQRLMPVWQQATGRAGVDAAKYFLWIQESDEVNASPTPGHTVAVTRWALYTLPGSHLEAVLAHELSHHLGGRTWLSLLSFWYSIPARCALIAVRAIVRLMRAVPAVGCAIGGFLLIAYVGILLAVLTFGKSLTFPLLFLTPFVAPPILAWLSRRDVKQADRRAAAMGYGATLVQVFYGWQMQHQQTLGREGSRRSQLMSSTPSVVERVQALEGSR</sequence>
<feature type="transmembrane region" description="Helical" evidence="8">
    <location>
        <begin position="112"/>
        <end position="133"/>
    </location>
</feature>
<dbReference type="Pfam" id="PF01435">
    <property type="entry name" value="Peptidase_M48"/>
    <property type="match status" value="1"/>
</dbReference>
<comment type="similarity">
    <text evidence="6">Belongs to the peptidase M48 family.</text>
</comment>
<evidence type="ECO:0000256" key="6">
    <source>
        <dbReference type="RuleBase" id="RU003983"/>
    </source>
</evidence>
<evidence type="ECO:0000256" key="2">
    <source>
        <dbReference type="ARBA" id="ARBA00022723"/>
    </source>
</evidence>
<name>A0A4R7T690_9ACTN</name>
<gene>
    <name evidence="10" type="ORF">EV138_0865</name>
</gene>
<feature type="transmembrane region" description="Helical" evidence="8">
    <location>
        <begin position="253"/>
        <end position="277"/>
    </location>
</feature>
<keyword evidence="8" id="KW-0812">Transmembrane</keyword>
<reference evidence="10 11" key="1">
    <citation type="submission" date="2019-03" db="EMBL/GenBank/DDBJ databases">
        <title>Genomic Encyclopedia of Type Strains, Phase III (KMG-III): the genomes of soil and plant-associated and newly described type strains.</title>
        <authorList>
            <person name="Whitman W."/>
        </authorList>
    </citation>
    <scope>NUCLEOTIDE SEQUENCE [LARGE SCALE GENOMIC DNA]</scope>
    <source>
        <strain evidence="10 11">VKM Ac-2575</strain>
    </source>
</reference>
<dbReference type="GO" id="GO:0046872">
    <property type="term" value="F:metal ion binding"/>
    <property type="evidence" value="ECO:0007669"/>
    <property type="project" value="UniProtKB-KW"/>
</dbReference>
<organism evidence="10 11">
    <name type="scientific">Kribbella voronezhensis</name>
    <dbReference type="NCBI Taxonomy" id="2512212"/>
    <lineage>
        <taxon>Bacteria</taxon>
        <taxon>Bacillati</taxon>
        <taxon>Actinomycetota</taxon>
        <taxon>Actinomycetes</taxon>
        <taxon>Propionibacteriales</taxon>
        <taxon>Kribbellaceae</taxon>
        <taxon>Kribbella</taxon>
    </lineage>
</organism>
<keyword evidence="1 6" id="KW-0645">Protease</keyword>
<evidence type="ECO:0000256" key="5">
    <source>
        <dbReference type="ARBA" id="ARBA00023049"/>
    </source>
</evidence>
<dbReference type="GO" id="GO:0006508">
    <property type="term" value="P:proteolysis"/>
    <property type="evidence" value="ECO:0007669"/>
    <property type="project" value="UniProtKB-KW"/>
</dbReference>
<evidence type="ECO:0000256" key="1">
    <source>
        <dbReference type="ARBA" id="ARBA00022670"/>
    </source>
</evidence>
<keyword evidence="2" id="KW-0479">Metal-binding</keyword>
<evidence type="ECO:0000256" key="7">
    <source>
        <dbReference type="SAM" id="MobiDB-lite"/>
    </source>
</evidence>
<evidence type="ECO:0000256" key="3">
    <source>
        <dbReference type="ARBA" id="ARBA00022801"/>
    </source>
</evidence>
<dbReference type="AlphaFoldDB" id="A0A4R7T690"/>
<dbReference type="Gene3D" id="3.30.2010.10">
    <property type="entry name" value="Metalloproteases ('zincins'), catalytic domain"/>
    <property type="match status" value="1"/>
</dbReference>
<keyword evidence="11" id="KW-1185">Reference proteome</keyword>
<evidence type="ECO:0000313" key="11">
    <source>
        <dbReference type="Proteomes" id="UP000295151"/>
    </source>
</evidence>
<keyword evidence="5 6" id="KW-0482">Metalloprotease</keyword>
<feature type="region of interest" description="Disordered" evidence="7">
    <location>
        <begin position="1"/>
        <end position="77"/>
    </location>
</feature>
<dbReference type="InterPro" id="IPR001915">
    <property type="entry name" value="Peptidase_M48"/>
</dbReference>
<comment type="cofactor">
    <cofactor evidence="6">
        <name>Zn(2+)</name>
        <dbReference type="ChEBI" id="CHEBI:29105"/>
    </cofactor>
    <text evidence="6">Binds 1 zinc ion per subunit.</text>
</comment>
<proteinExistence type="inferred from homology"/>
<feature type="compositionally biased region" description="Pro residues" evidence="7">
    <location>
        <begin position="55"/>
        <end position="64"/>
    </location>
</feature>
<evidence type="ECO:0000256" key="4">
    <source>
        <dbReference type="ARBA" id="ARBA00022833"/>
    </source>
</evidence>
<feature type="domain" description="Peptidase M48" evidence="9">
    <location>
        <begin position="152"/>
        <end position="364"/>
    </location>
</feature>
<protein>
    <submittedName>
        <fullName evidence="10">Zn-dependent protease with chaperone function</fullName>
    </submittedName>
</protein>
<keyword evidence="4 6" id="KW-0862">Zinc</keyword>
<accession>A0A4R7T690</accession>
<evidence type="ECO:0000256" key="8">
    <source>
        <dbReference type="SAM" id="Phobius"/>
    </source>
</evidence>
<feature type="transmembrane region" description="Helical" evidence="8">
    <location>
        <begin position="82"/>
        <end position="106"/>
    </location>
</feature>
<comment type="caution">
    <text evidence="10">The sequence shown here is derived from an EMBL/GenBank/DDBJ whole genome shotgun (WGS) entry which is preliminary data.</text>
</comment>
<evidence type="ECO:0000259" key="9">
    <source>
        <dbReference type="Pfam" id="PF01435"/>
    </source>
</evidence>
<dbReference type="Proteomes" id="UP000295151">
    <property type="component" value="Unassembled WGS sequence"/>
</dbReference>
<keyword evidence="3 6" id="KW-0378">Hydrolase</keyword>
<keyword evidence="8" id="KW-0472">Membrane</keyword>
<keyword evidence="8" id="KW-1133">Transmembrane helix</keyword>
<dbReference type="EMBL" id="SOCE01000001">
    <property type="protein sequence ID" value="TDU87344.1"/>
    <property type="molecule type" value="Genomic_DNA"/>
</dbReference>
<evidence type="ECO:0000313" key="10">
    <source>
        <dbReference type="EMBL" id="TDU87344.1"/>
    </source>
</evidence>
<feature type="transmembrane region" description="Helical" evidence="8">
    <location>
        <begin position="283"/>
        <end position="302"/>
    </location>
</feature>